<evidence type="ECO:0000256" key="1">
    <source>
        <dbReference type="ARBA" id="ARBA00022473"/>
    </source>
</evidence>
<dbReference type="SUPFAM" id="SSF57184">
    <property type="entry name" value="Growth factor receptor domain"/>
    <property type="match status" value="1"/>
</dbReference>
<evidence type="ECO:0000256" key="5">
    <source>
        <dbReference type="PROSITE-ProRule" id="PRU00076"/>
    </source>
</evidence>
<dbReference type="InterPro" id="IPR001774">
    <property type="entry name" value="DSL"/>
</dbReference>
<keyword evidence="7 8" id="KW-1133">Transmembrane helix</keyword>
<keyword evidence="4 5" id="KW-1015">Disulfide bond</keyword>
<evidence type="ECO:0000313" key="11">
    <source>
        <dbReference type="Proteomes" id="UP000887565"/>
    </source>
</evidence>
<dbReference type="WBParaSite" id="nRc.2.0.1.t27936-RA">
    <property type="protein sequence ID" value="nRc.2.0.1.t27936-RA"/>
    <property type="gene ID" value="nRc.2.0.1.g27936"/>
</dbReference>
<dbReference type="Gene3D" id="2.10.25.10">
    <property type="entry name" value="Laminin"/>
    <property type="match status" value="3"/>
</dbReference>
<protein>
    <recommendedName>
        <fullName evidence="7">Delta-like protein</fullName>
    </recommendedName>
</protein>
<dbReference type="SMART" id="SM00181">
    <property type="entry name" value="EGF"/>
    <property type="match status" value="4"/>
</dbReference>
<dbReference type="PROSITE" id="PS50026">
    <property type="entry name" value="EGF_3"/>
    <property type="match status" value="2"/>
</dbReference>
<dbReference type="InterPro" id="IPR009030">
    <property type="entry name" value="Growth_fac_rcpt_cys_sf"/>
</dbReference>
<feature type="domain" description="EGF-like" evidence="9">
    <location>
        <begin position="236"/>
        <end position="273"/>
    </location>
</feature>
<dbReference type="GO" id="GO:0007154">
    <property type="term" value="P:cell communication"/>
    <property type="evidence" value="ECO:0007669"/>
    <property type="project" value="InterPro"/>
</dbReference>
<dbReference type="GO" id="GO:0005112">
    <property type="term" value="F:Notch binding"/>
    <property type="evidence" value="ECO:0007669"/>
    <property type="project" value="TreeGrafter"/>
</dbReference>
<dbReference type="SMART" id="SM00051">
    <property type="entry name" value="DSL"/>
    <property type="match status" value="1"/>
</dbReference>
<dbReference type="CDD" id="cd00054">
    <property type="entry name" value="EGF_CA"/>
    <property type="match status" value="1"/>
</dbReference>
<accession>A0A915JPV0</accession>
<sequence>METGKKPLFLFRPLCENGPITVGSMKLFIQVNHRDISTGIEYLMINSSRSVLAPAVPTDSRTRTVNWHKAKAIHRFPMIDEQISLEYGYRVRCDPGYFGDKCGQSCVPRNNETGHFTCDEQGHRKCLPGWSNVDLMCTKPVCKKDCKGTCQRPGECDNCPFGWHGANCDKCIKFPDCVHGYCIKPFECRCHEKWGGLKCDLDLDYCYHNTPCKNGAECIPHAINNYTCECKPGYTELNPCWNNPCENFGTCMVVSSHSYQCLCDKSHYGPRCEFSTSGKGDSDPCFYHGDIYGHGDTWETDDCRKCKCTDGFYNCSEKIGQCLPADVVEHEFGRVNLKFCRNGTAASTSTAAANDDNEVAGKMMQELKFCDKFFLKLDADLLPEGTYPEHICHAVYVLLLKENMMHYNLFCRMIQKEPFVRLEIDIVSISEKWTVNGLKPYLIEELKAKYQSKPLLNAISAVYDESLSGSLARNEQLVQEQNQQKEDSWNIAALVEGRWILIYSLPLLAIPIVVLFFILINIIRKQGLLAAGSSPKITCSSLDTSDYCSSSKINGSILYEKNNLSKNSRHGGSCSSIVYSPILTNLKMCNLFKNQQQQQQIYGEKLNVSFRPINQQHQQWSKNSDDDNYTKIPIAIVDNCGSILTLDANDEISESMPKSN</sequence>
<dbReference type="OMA" id="PICANGC"/>
<dbReference type="GO" id="GO:0005509">
    <property type="term" value="F:calcium ion binding"/>
    <property type="evidence" value="ECO:0007669"/>
    <property type="project" value="InterPro"/>
</dbReference>
<evidence type="ECO:0000313" key="12">
    <source>
        <dbReference type="WBParaSite" id="nRc.2.0.1.t27936-RA"/>
    </source>
</evidence>
<dbReference type="Pfam" id="PF00008">
    <property type="entry name" value="EGF"/>
    <property type="match status" value="1"/>
</dbReference>
<evidence type="ECO:0000256" key="6">
    <source>
        <dbReference type="PROSITE-ProRule" id="PRU00377"/>
    </source>
</evidence>
<feature type="disulfide bond" evidence="6">
    <location>
        <begin position="93"/>
        <end position="102"/>
    </location>
</feature>
<keyword evidence="2 5" id="KW-0245">EGF-like domain</keyword>
<dbReference type="SUPFAM" id="SSF57603">
    <property type="entry name" value="FnI-like domain"/>
    <property type="match status" value="1"/>
</dbReference>
<comment type="subcellular location">
    <subcellularLocation>
        <location evidence="7">Membrane</location>
        <topology evidence="7">Single-pass type I membrane protein</topology>
    </subcellularLocation>
</comment>
<evidence type="ECO:0000256" key="4">
    <source>
        <dbReference type="ARBA" id="ARBA00023157"/>
    </source>
</evidence>
<keyword evidence="7 8" id="KW-0812">Transmembrane</keyword>
<dbReference type="InterPro" id="IPR050906">
    <property type="entry name" value="Notch_signaling"/>
</dbReference>
<evidence type="ECO:0000256" key="2">
    <source>
        <dbReference type="ARBA" id="ARBA00022536"/>
    </source>
</evidence>
<evidence type="ECO:0000256" key="8">
    <source>
        <dbReference type="SAM" id="Phobius"/>
    </source>
</evidence>
<organism evidence="11 12">
    <name type="scientific">Romanomermis culicivorax</name>
    <name type="common">Nematode worm</name>
    <dbReference type="NCBI Taxonomy" id="13658"/>
    <lineage>
        <taxon>Eukaryota</taxon>
        <taxon>Metazoa</taxon>
        <taxon>Ecdysozoa</taxon>
        <taxon>Nematoda</taxon>
        <taxon>Enoplea</taxon>
        <taxon>Dorylaimia</taxon>
        <taxon>Mermithida</taxon>
        <taxon>Mermithoidea</taxon>
        <taxon>Mermithidae</taxon>
        <taxon>Romanomermis</taxon>
    </lineage>
</organism>
<name>A0A915JPV0_ROMCU</name>
<evidence type="ECO:0000259" key="10">
    <source>
        <dbReference type="PROSITE" id="PS51051"/>
    </source>
</evidence>
<feature type="domain" description="EGF-like" evidence="9">
    <location>
        <begin position="202"/>
        <end position="235"/>
    </location>
</feature>
<keyword evidence="7" id="KW-0732">Signal</keyword>
<comment type="caution">
    <text evidence="5">Lacks conserved residue(s) required for the propagation of feature annotation.</text>
</comment>
<evidence type="ECO:0000256" key="7">
    <source>
        <dbReference type="RuleBase" id="RU280815"/>
    </source>
</evidence>
<dbReference type="Pfam" id="PF01414">
    <property type="entry name" value="DSL"/>
    <property type="match status" value="1"/>
</dbReference>
<keyword evidence="7 8" id="KW-0472">Membrane</keyword>
<evidence type="ECO:0000259" key="9">
    <source>
        <dbReference type="PROSITE" id="PS50026"/>
    </source>
</evidence>
<dbReference type="Gene3D" id="2.10.25.140">
    <property type="match status" value="1"/>
</dbReference>
<keyword evidence="1 7" id="KW-0217">Developmental protein</keyword>
<dbReference type="Proteomes" id="UP000887565">
    <property type="component" value="Unplaced"/>
</dbReference>
<dbReference type="SUPFAM" id="SSF57196">
    <property type="entry name" value="EGF/Laminin"/>
    <property type="match status" value="1"/>
</dbReference>
<proteinExistence type="predicted"/>
<keyword evidence="11" id="KW-1185">Reference proteome</keyword>
<feature type="transmembrane region" description="Helical" evidence="8">
    <location>
        <begin position="500"/>
        <end position="523"/>
    </location>
</feature>
<dbReference type="AlphaFoldDB" id="A0A915JPV0"/>
<keyword evidence="3 7" id="KW-0677">Repeat</keyword>
<dbReference type="PANTHER" id="PTHR24044">
    <property type="entry name" value="NOTCH LIGAND FAMILY MEMBER"/>
    <property type="match status" value="1"/>
</dbReference>
<feature type="domain" description="DSL" evidence="10">
    <location>
        <begin position="91"/>
        <end position="135"/>
    </location>
</feature>
<comment type="function">
    <text evidence="7">Putative Notch ligand involved in the mediation of Notch signaling.</text>
</comment>
<evidence type="ECO:0000256" key="3">
    <source>
        <dbReference type="ARBA" id="ARBA00022737"/>
    </source>
</evidence>
<dbReference type="Gene3D" id="2.10.70.10">
    <property type="entry name" value="Complement Module, domain 1"/>
    <property type="match status" value="1"/>
</dbReference>
<dbReference type="PROSITE" id="PS00022">
    <property type="entry name" value="EGF_1"/>
    <property type="match status" value="1"/>
</dbReference>
<dbReference type="Pfam" id="PF21700">
    <property type="entry name" value="EGF_DL_JAG"/>
    <property type="match status" value="1"/>
</dbReference>
<dbReference type="GO" id="GO:0016020">
    <property type="term" value="C:membrane"/>
    <property type="evidence" value="ECO:0007669"/>
    <property type="project" value="UniProtKB-SubCell"/>
</dbReference>
<dbReference type="PANTHER" id="PTHR24044:SF488">
    <property type="entry name" value="NEUROGENIC LOCUS PROTEIN DELTA"/>
    <property type="match status" value="1"/>
</dbReference>
<dbReference type="InterPro" id="IPR000742">
    <property type="entry name" value="EGF"/>
</dbReference>
<dbReference type="SMART" id="SM00179">
    <property type="entry name" value="EGF_CA"/>
    <property type="match status" value="1"/>
</dbReference>
<dbReference type="PROSITE" id="PS51051">
    <property type="entry name" value="DSL"/>
    <property type="match status" value="1"/>
</dbReference>
<dbReference type="InterPro" id="IPR001881">
    <property type="entry name" value="EGF-like_Ca-bd_dom"/>
</dbReference>
<feature type="disulfide bond" evidence="6">
    <location>
        <begin position="106"/>
        <end position="118"/>
    </location>
</feature>
<feature type="disulfide bond" evidence="5">
    <location>
        <begin position="263"/>
        <end position="272"/>
    </location>
</feature>
<reference evidence="12" key="1">
    <citation type="submission" date="2022-11" db="UniProtKB">
        <authorList>
            <consortium name="WormBaseParasite"/>
        </authorList>
    </citation>
    <scope>IDENTIFICATION</scope>
</reference>